<proteinExistence type="predicted"/>
<sequence length="364" mass="40704">MKILKQSIQKSDSKMDASPTKGNIDNITAKKFSNYHSESHPFIIKAEQLKKSLENVKSTEFYGIENLSPKSKAVKCLEHLKSFSKDVKFTALHHLYNIAIDKVTDSVIEIILEELLRFLDKWEELDDEFLEYMLEIIGTIGLHPINIEKIPLMILMIIHDETSSHINLHQAAFSCIFHLGFSGVESLIKLANKEFPYFQAWVLEKLVVTNLIQKTIIVPALAQDALNGSGQIRNMAALAIGRLGTEVSKAINDLLILLKDEFWKVRSAACISIASAGPSVANIAIPVLLKILKEGSINRATVAETIVRLGVQGEKIMIDILNKEPLSNIIFRTSIIKALGKANVNNNNIDYVIETLYKLSIDRT</sequence>
<gene>
    <name evidence="2" type="ORF">SteCoe_6137</name>
</gene>
<dbReference type="Pfam" id="PF13646">
    <property type="entry name" value="HEAT_2"/>
    <property type="match status" value="1"/>
</dbReference>
<dbReference type="SUPFAM" id="SSF48371">
    <property type="entry name" value="ARM repeat"/>
    <property type="match status" value="1"/>
</dbReference>
<protein>
    <recommendedName>
        <fullName evidence="4">HEAT repeat domain-containing protein</fullName>
    </recommendedName>
</protein>
<dbReference type="Proteomes" id="UP000187209">
    <property type="component" value="Unassembled WGS sequence"/>
</dbReference>
<evidence type="ECO:0000256" key="1">
    <source>
        <dbReference type="SAM" id="MobiDB-lite"/>
    </source>
</evidence>
<dbReference type="EMBL" id="MPUH01000083">
    <property type="protein sequence ID" value="OMJ91342.1"/>
    <property type="molecule type" value="Genomic_DNA"/>
</dbReference>
<dbReference type="InterPro" id="IPR016024">
    <property type="entry name" value="ARM-type_fold"/>
</dbReference>
<dbReference type="AlphaFoldDB" id="A0A1R2CQR4"/>
<feature type="compositionally biased region" description="Polar residues" evidence="1">
    <location>
        <begin position="1"/>
        <end position="10"/>
    </location>
</feature>
<evidence type="ECO:0000313" key="2">
    <source>
        <dbReference type="EMBL" id="OMJ91342.1"/>
    </source>
</evidence>
<dbReference type="Gene3D" id="1.25.10.10">
    <property type="entry name" value="Leucine-rich Repeat Variant"/>
    <property type="match status" value="1"/>
</dbReference>
<name>A0A1R2CQR4_9CILI</name>
<dbReference type="OrthoDB" id="310568at2759"/>
<dbReference type="InterPro" id="IPR011989">
    <property type="entry name" value="ARM-like"/>
</dbReference>
<comment type="caution">
    <text evidence="2">The sequence shown here is derived from an EMBL/GenBank/DDBJ whole genome shotgun (WGS) entry which is preliminary data.</text>
</comment>
<reference evidence="2 3" key="1">
    <citation type="submission" date="2016-11" db="EMBL/GenBank/DDBJ databases">
        <title>The macronuclear genome of Stentor coeruleus: a giant cell with tiny introns.</title>
        <authorList>
            <person name="Slabodnick M."/>
            <person name="Ruby J.G."/>
            <person name="Reiff S.B."/>
            <person name="Swart E.C."/>
            <person name="Gosai S."/>
            <person name="Prabakaran S."/>
            <person name="Witkowska E."/>
            <person name="Larue G.E."/>
            <person name="Fisher S."/>
            <person name="Freeman R.M."/>
            <person name="Gunawardena J."/>
            <person name="Chu W."/>
            <person name="Stover N.A."/>
            <person name="Gregory B.D."/>
            <person name="Nowacki M."/>
            <person name="Derisi J."/>
            <person name="Roy S.W."/>
            <person name="Marshall W.F."/>
            <person name="Sood P."/>
        </authorList>
    </citation>
    <scope>NUCLEOTIDE SEQUENCE [LARGE SCALE GENOMIC DNA]</scope>
    <source>
        <strain evidence="2">WM001</strain>
    </source>
</reference>
<organism evidence="2 3">
    <name type="scientific">Stentor coeruleus</name>
    <dbReference type="NCBI Taxonomy" id="5963"/>
    <lineage>
        <taxon>Eukaryota</taxon>
        <taxon>Sar</taxon>
        <taxon>Alveolata</taxon>
        <taxon>Ciliophora</taxon>
        <taxon>Postciliodesmatophora</taxon>
        <taxon>Heterotrichea</taxon>
        <taxon>Heterotrichida</taxon>
        <taxon>Stentoridae</taxon>
        <taxon>Stentor</taxon>
    </lineage>
</organism>
<evidence type="ECO:0000313" key="3">
    <source>
        <dbReference type="Proteomes" id="UP000187209"/>
    </source>
</evidence>
<evidence type="ECO:0008006" key="4">
    <source>
        <dbReference type="Google" id="ProtNLM"/>
    </source>
</evidence>
<accession>A0A1R2CQR4</accession>
<feature type="region of interest" description="Disordered" evidence="1">
    <location>
        <begin position="1"/>
        <end position="22"/>
    </location>
</feature>
<keyword evidence="3" id="KW-1185">Reference proteome</keyword>